<evidence type="ECO:0000256" key="2">
    <source>
        <dbReference type="ARBA" id="ARBA00023082"/>
    </source>
</evidence>
<name>A0A521FTR4_9RHOB</name>
<dbReference type="RefSeq" id="WP_142664993.1">
    <property type="nucleotide sequence ID" value="NZ_FXTK01000038.1"/>
</dbReference>
<dbReference type="Proteomes" id="UP000319014">
    <property type="component" value="Unassembled WGS sequence"/>
</dbReference>
<dbReference type="OrthoDB" id="9803470at2"/>
<keyword evidence="6" id="KW-1185">Reference proteome</keyword>
<dbReference type="AlphaFoldDB" id="A0A521FTR4"/>
<accession>A0A521FTR4</accession>
<dbReference type="InterPro" id="IPR039425">
    <property type="entry name" value="RNA_pol_sigma-70-like"/>
</dbReference>
<dbReference type="PANTHER" id="PTHR43133">
    <property type="entry name" value="RNA POLYMERASE ECF-TYPE SIGMA FACTO"/>
    <property type="match status" value="1"/>
</dbReference>
<dbReference type="PANTHER" id="PTHR43133:SF25">
    <property type="entry name" value="RNA POLYMERASE SIGMA FACTOR RFAY-RELATED"/>
    <property type="match status" value="1"/>
</dbReference>
<proteinExistence type="predicted"/>
<gene>
    <name evidence="5" type="ORF">SAMN06265221_1384</name>
</gene>
<evidence type="ECO:0000259" key="4">
    <source>
        <dbReference type="Pfam" id="PF08281"/>
    </source>
</evidence>
<dbReference type="Gene3D" id="1.20.140.160">
    <property type="match status" value="1"/>
</dbReference>
<feature type="domain" description="RNA polymerase sigma factor 70 region 4 type 2" evidence="4">
    <location>
        <begin position="66"/>
        <end position="115"/>
    </location>
</feature>
<sequence>MERAIGRWHQRRSDADTRGWMFTVLHNLVQTRLRRQLQRLAHLHLDQVADAALSTPGTPEARLQYRDLLAALAELSDDQRAVILLIAVEDLSYAETAEVLGVPLVIVMLRLARARPEPATPRFSGWRRRSGVCARPACPMRGARRHSRMSKPGPG</sequence>
<dbReference type="Pfam" id="PF08281">
    <property type="entry name" value="Sigma70_r4_2"/>
    <property type="match status" value="1"/>
</dbReference>
<dbReference type="EMBL" id="FXTK01000038">
    <property type="protein sequence ID" value="SMO98921.1"/>
    <property type="molecule type" value="Genomic_DNA"/>
</dbReference>
<keyword evidence="2" id="KW-0731">Sigma factor</keyword>
<dbReference type="InterPro" id="IPR013249">
    <property type="entry name" value="RNA_pol_sigma70_r4_t2"/>
</dbReference>
<evidence type="ECO:0000256" key="1">
    <source>
        <dbReference type="ARBA" id="ARBA00023015"/>
    </source>
</evidence>
<dbReference type="GO" id="GO:0003677">
    <property type="term" value="F:DNA binding"/>
    <property type="evidence" value="ECO:0007669"/>
    <property type="project" value="InterPro"/>
</dbReference>
<evidence type="ECO:0000313" key="5">
    <source>
        <dbReference type="EMBL" id="SMO98921.1"/>
    </source>
</evidence>
<dbReference type="InterPro" id="IPR013324">
    <property type="entry name" value="RNA_pol_sigma_r3/r4-like"/>
</dbReference>
<dbReference type="GO" id="GO:0006352">
    <property type="term" value="P:DNA-templated transcription initiation"/>
    <property type="evidence" value="ECO:0007669"/>
    <property type="project" value="InterPro"/>
</dbReference>
<keyword evidence="3" id="KW-0804">Transcription</keyword>
<organism evidence="5 6">
    <name type="scientific">Paracoccus laeviglucosivorans</name>
    <dbReference type="NCBI Taxonomy" id="1197861"/>
    <lineage>
        <taxon>Bacteria</taxon>
        <taxon>Pseudomonadati</taxon>
        <taxon>Pseudomonadota</taxon>
        <taxon>Alphaproteobacteria</taxon>
        <taxon>Rhodobacterales</taxon>
        <taxon>Paracoccaceae</taxon>
        <taxon>Paracoccus</taxon>
    </lineage>
</organism>
<dbReference type="SUPFAM" id="SSF88659">
    <property type="entry name" value="Sigma3 and sigma4 domains of RNA polymerase sigma factors"/>
    <property type="match status" value="1"/>
</dbReference>
<dbReference type="CDD" id="cd06171">
    <property type="entry name" value="Sigma70_r4"/>
    <property type="match status" value="1"/>
</dbReference>
<reference evidence="5 6" key="1">
    <citation type="submission" date="2017-05" db="EMBL/GenBank/DDBJ databases">
        <authorList>
            <person name="Varghese N."/>
            <person name="Submissions S."/>
        </authorList>
    </citation>
    <scope>NUCLEOTIDE SEQUENCE [LARGE SCALE GENOMIC DNA]</scope>
    <source>
        <strain evidence="5 6">DSM 100094</strain>
    </source>
</reference>
<evidence type="ECO:0000313" key="6">
    <source>
        <dbReference type="Proteomes" id="UP000319014"/>
    </source>
</evidence>
<keyword evidence="1" id="KW-0805">Transcription regulation</keyword>
<dbReference type="GO" id="GO:0016987">
    <property type="term" value="F:sigma factor activity"/>
    <property type="evidence" value="ECO:0007669"/>
    <property type="project" value="UniProtKB-KW"/>
</dbReference>
<protein>
    <submittedName>
        <fullName evidence="5">RNA polymerase sigma-70 factor, ECF subfamily</fullName>
    </submittedName>
</protein>
<evidence type="ECO:0000256" key="3">
    <source>
        <dbReference type="ARBA" id="ARBA00023163"/>
    </source>
</evidence>